<evidence type="ECO:0000259" key="3">
    <source>
        <dbReference type="Pfam" id="PF23395"/>
    </source>
</evidence>
<organism evidence="4 5">
    <name type="scientific">Cercophora samala</name>
    <dbReference type="NCBI Taxonomy" id="330535"/>
    <lineage>
        <taxon>Eukaryota</taxon>
        <taxon>Fungi</taxon>
        <taxon>Dikarya</taxon>
        <taxon>Ascomycota</taxon>
        <taxon>Pezizomycotina</taxon>
        <taxon>Sordariomycetes</taxon>
        <taxon>Sordariomycetidae</taxon>
        <taxon>Sordariales</taxon>
        <taxon>Lasiosphaeriaceae</taxon>
        <taxon>Cercophora</taxon>
    </lineage>
</organism>
<accession>A0AA39Z2P3</accession>
<comment type="caution">
    <text evidence="4">The sequence shown here is derived from an EMBL/GenBank/DDBJ whole genome shotgun (WGS) entry which is preliminary data.</text>
</comment>
<evidence type="ECO:0000256" key="1">
    <source>
        <dbReference type="SAM" id="MobiDB-lite"/>
    </source>
</evidence>
<reference evidence="4" key="1">
    <citation type="submission" date="2023-06" db="EMBL/GenBank/DDBJ databases">
        <title>Genome-scale phylogeny and comparative genomics of the fungal order Sordariales.</title>
        <authorList>
            <consortium name="Lawrence Berkeley National Laboratory"/>
            <person name="Hensen N."/>
            <person name="Bonometti L."/>
            <person name="Westerberg I."/>
            <person name="Brannstrom I.O."/>
            <person name="Guillou S."/>
            <person name="Cros-Aarteil S."/>
            <person name="Calhoun S."/>
            <person name="Haridas S."/>
            <person name="Kuo A."/>
            <person name="Mondo S."/>
            <person name="Pangilinan J."/>
            <person name="Riley R."/>
            <person name="Labutti K."/>
            <person name="Andreopoulos B."/>
            <person name="Lipzen A."/>
            <person name="Chen C."/>
            <person name="Yanf M."/>
            <person name="Daum C."/>
            <person name="Ng V."/>
            <person name="Clum A."/>
            <person name="Steindorff A."/>
            <person name="Ohm R."/>
            <person name="Martin F."/>
            <person name="Silar P."/>
            <person name="Natvig D."/>
            <person name="Lalanne C."/>
            <person name="Gautier V."/>
            <person name="Ament-Velasquez S.L."/>
            <person name="Kruys A."/>
            <person name="Hutchinson M.I."/>
            <person name="Powell A.J."/>
            <person name="Barry K."/>
            <person name="Miller A.N."/>
            <person name="Grigoriev I.V."/>
            <person name="Debuchy R."/>
            <person name="Gladieux P."/>
            <person name="Thoren M.H."/>
            <person name="Johannesson H."/>
        </authorList>
    </citation>
    <scope>NUCLEOTIDE SEQUENCE</scope>
    <source>
        <strain evidence="4">CBS 307.81</strain>
    </source>
</reference>
<dbReference type="AlphaFoldDB" id="A0AA39Z2P3"/>
<protein>
    <submittedName>
        <fullName evidence="4">Uncharacterized protein</fullName>
    </submittedName>
</protein>
<feature type="compositionally biased region" description="Polar residues" evidence="1">
    <location>
        <begin position="1"/>
        <end position="10"/>
    </location>
</feature>
<name>A0AA39Z2P3_9PEZI</name>
<evidence type="ECO:0000259" key="2">
    <source>
        <dbReference type="Pfam" id="PF23394"/>
    </source>
</evidence>
<dbReference type="Pfam" id="PF23395">
    <property type="entry name" value="SAM_6"/>
    <property type="match status" value="1"/>
</dbReference>
<sequence length="981" mass="109257">MDFTSESNLFSLDGSSRSPGPSSPPTEISPAHMEADEYALHHGLTFPGIDPWSDILDETGTISATIVDVQPGHLIDDGKLQECAFRPIIPAPEQWQVPAASMQLLQQTFQRCTASEVADLMEELCLEETPTLTSLKLEPPIIRSDHNSDCRRLTRRVTSFQKDTLPDHGLPLDYSDVARGEGLEFAESASAMEKEMLEKVAAQPLEVTKESVAYLVDILKTEWTDKSQWDLLESNNTYHGLPAIGATEPLTPPLSPMLEPSEDLFVPDEETCRVPQPSSPFSDLSEEIRVTENRLLRQDEVFWDEASRAHISPERYDDMDVSEMIRDGLLESSDMPIMYPPLSADSYLDVPIFPPPEHLQPADAPWLEDLAQANMLAGPGRVSPEIYEEEHHLSRFFDDRATMLMRHTEQERLEPLDAIARVAVPIMDFSMPTPAWEQQLQSARAQFGFIRGTTDVDWKGAKWGHNRAAEQQMVWTPMAHMKTKTLASEALEVDQQHLDHFLGHFDDEDVVTSEDLVHKKPGLLILQTYDDDEDELLPLSTNNDPTSSTSRVTRKYRISKDSSLNASVTHQDQPVEDAVVEPLIPGPVAVKAGGKRLRADPIEIRLIPRPSDHTAPTRRMLGLAEGEKLPPVPSTDLFGGLVKEYPDFRTLLDSFVAVNFRAVTDRSNSSHPNYRVNKLFGAAQPAEPLPALPEIPAAAPDIVPPEQRLRIVVSYMAVGPMVGFLTKLLPGIEFVRRDYKLHRPATWFPGLRSPNLDDADLTISPATGVMLLTMVKLRQKPMPGQPEKTVNYRNVVQNAALRYERLVVFVSEGNKFNETMTPLSQSDAKALAEFQGFVGGLDTEVRVLYVGGGTETLAKWVAKAICDHASEQADVRTLVTPAETHHEAFLFRAGMNVFAAQVVLKKLPVPAGDLAVGGKEEKLYGLPKFLMMSLEERLIMFEGLLGGRKILERTSRVLDEPWGQHAVGECDDDDVFEGFDM</sequence>
<evidence type="ECO:0000313" key="4">
    <source>
        <dbReference type="EMBL" id="KAK0663028.1"/>
    </source>
</evidence>
<dbReference type="EMBL" id="JAULSY010000133">
    <property type="protein sequence ID" value="KAK0663028.1"/>
    <property type="molecule type" value="Genomic_DNA"/>
</dbReference>
<keyword evidence="5" id="KW-1185">Reference proteome</keyword>
<feature type="region of interest" description="Disordered" evidence="1">
    <location>
        <begin position="1"/>
        <end position="29"/>
    </location>
</feature>
<dbReference type="Pfam" id="PF23394">
    <property type="entry name" value="DUF7102"/>
    <property type="match status" value="1"/>
</dbReference>
<dbReference type="InterPro" id="IPR055528">
    <property type="entry name" value="DUF7102"/>
</dbReference>
<dbReference type="Proteomes" id="UP001174997">
    <property type="component" value="Unassembled WGS sequence"/>
</dbReference>
<feature type="domain" description="SAM-like" evidence="3">
    <location>
        <begin position="882"/>
        <end position="958"/>
    </location>
</feature>
<evidence type="ECO:0000313" key="5">
    <source>
        <dbReference type="Proteomes" id="UP001174997"/>
    </source>
</evidence>
<dbReference type="InterPro" id="IPR057559">
    <property type="entry name" value="SAM_6"/>
</dbReference>
<proteinExistence type="predicted"/>
<feature type="domain" description="DUF7102" evidence="2">
    <location>
        <begin position="720"/>
        <end position="871"/>
    </location>
</feature>
<gene>
    <name evidence="4" type="ORF">QBC41DRAFT_26882</name>
</gene>